<organism evidence="1 2">
    <name type="scientific">Aliiruegeria haliotis</name>
    <dbReference type="NCBI Taxonomy" id="1280846"/>
    <lineage>
        <taxon>Bacteria</taxon>
        <taxon>Pseudomonadati</taxon>
        <taxon>Pseudomonadota</taxon>
        <taxon>Alphaproteobacteria</taxon>
        <taxon>Rhodobacterales</taxon>
        <taxon>Roseobacteraceae</taxon>
        <taxon>Aliiruegeria</taxon>
    </lineage>
</organism>
<protein>
    <submittedName>
        <fullName evidence="1">Uncharacterized protein</fullName>
    </submittedName>
</protein>
<comment type="caution">
    <text evidence="1">The sequence shown here is derived from an EMBL/GenBank/DDBJ whole genome shotgun (WGS) entry which is preliminary data.</text>
</comment>
<evidence type="ECO:0000313" key="2">
    <source>
        <dbReference type="Proteomes" id="UP000239480"/>
    </source>
</evidence>
<evidence type="ECO:0000313" key="1">
    <source>
        <dbReference type="EMBL" id="PRY21211.1"/>
    </source>
</evidence>
<sequence length="121" mass="12816">MTSLIALKASAASVTLLAGVFAFGIKYGSDVMPEQHEAFVLALGDSFLTIIGQNPNDYPQQVMTAQSELDVPPPTQAAATAEAGPRVVRFKGQIGYGANPELHKATFGTPEARRKTVRIAD</sequence>
<name>A0A2T0RJA1_9RHOB</name>
<dbReference type="RefSeq" id="WP_146136729.1">
    <property type="nucleotide sequence ID" value="NZ_PVTD01000010.1"/>
</dbReference>
<dbReference type="OrthoDB" id="9862895at2"/>
<dbReference type="Proteomes" id="UP000239480">
    <property type="component" value="Unassembled WGS sequence"/>
</dbReference>
<keyword evidence="2" id="KW-1185">Reference proteome</keyword>
<dbReference type="AlphaFoldDB" id="A0A2T0RJA1"/>
<accession>A0A2T0RJA1</accession>
<reference evidence="1 2" key="1">
    <citation type="submission" date="2018-03" db="EMBL/GenBank/DDBJ databases">
        <title>Genomic Encyclopedia of Archaeal and Bacterial Type Strains, Phase II (KMG-II): from individual species to whole genera.</title>
        <authorList>
            <person name="Goeker M."/>
        </authorList>
    </citation>
    <scope>NUCLEOTIDE SEQUENCE [LARGE SCALE GENOMIC DNA]</scope>
    <source>
        <strain evidence="1 2">DSM 29328</strain>
    </source>
</reference>
<proteinExistence type="predicted"/>
<gene>
    <name evidence="1" type="ORF">CLV78_11085</name>
</gene>
<dbReference type="EMBL" id="PVTD01000010">
    <property type="protein sequence ID" value="PRY21211.1"/>
    <property type="molecule type" value="Genomic_DNA"/>
</dbReference>